<gene>
    <name evidence="1" type="ORF">BN1232_04246</name>
</gene>
<proteinExistence type="predicted"/>
<dbReference type="Proteomes" id="UP000199251">
    <property type="component" value="Unassembled WGS sequence"/>
</dbReference>
<organism evidence="1 2">
    <name type="scientific">Mycobacterium lentiflavum</name>
    <dbReference type="NCBI Taxonomy" id="141349"/>
    <lineage>
        <taxon>Bacteria</taxon>
        <taxon>Bacillati</taxon>
        <taxon>Actinomycetota</taxon>
        <taxon>Actinomycetes</taxon>
        <taxon>Mycobacteriales</taxon>
        <taxon>Mycobacteriaceae</taxon>
        <taxon>Mycobacterium</taxon>
        <taxon>Mycobacterium simiae complex</taxon>
    </lineage>
</organism>
<protein>
    <submittedName>
        <fullName evidence="1">Uncharacterized protein</fullName>
    </submittedName>
</protein>
<reference evidence="1 2" key="1">
    <citation type="submission" date="2015-03" db="EMBL/GenBank/DDBJ databases">
        <authorList>
            <person name="Urmite Genomes"/>
        </authorList>
    </citation>
    <scope>NUCLEOTIDE SEQUENCE [LARGE SCALE GENOMIC DNA]</scope>
    <source>
        <strain evidence="1 2">CSUR P1491</strain>
    </source>
</reference>
<dbReference type="AlphaFoldDB" id="A0A0E4H2Z9"/>
<evidence type="ECO:0000313" key="1">
    <source>
        <dbReference type="EMBL" id="CQD18502.1"/>
    </source>
</evidence>
<accession>A0A0E4H2Z9</accession>
<dbReference type="EMBL" id="CTEE01000001">
    <property type="protein sequence ID" value="CQD18502.1"/>
    <property type="molecule type" value="Genomic_DNA"/>
</dbReference>
<name>A0A0E4H2Z9_MYCLN</name>
<sequence>MMTYVPTRILQRGTESRGRVVGLSPMADDQGWPLTLRSYRLGAGRFAVALTPRAFVAARF</sequence>
<evidence type="ECO:0000313" key="2">
    <source>
        <dbReference type="Proteomes" id="UP000199251"/>
    </source>
</evidence>